<keyword evidence="6" id="KW-1185">Reference proteome</keyword>
<keyword evidence="2" id="KW-0677">Repeat</keyword>
<dbReference type="InterPro" id="IPR000408">
    <property type="entry name" value="Reg_chr_condens"/>
</dbReference>
<dbReference type="Pfam" id="PF25390">
    <property type="entry name" value="WD40_RLD"/>
    <property type="match status" value="1"/>
</dbReference>
<dbReference type="RefSeq" id="WP_175349198.1">
    <property type="nucleotide sequence ID" value="NZ_JABMCI010000070.1"/>
</dbReference>
<dbReference type="InterPro" id="IPR013783">
    <property type="entry name" value="Ig-like_fold"/>
</dbReference>
<dbReference type="Gene3D" id="2.130.10.30">
    <property type="entry name" value="Regulator of chromosome condensation 1/beta-lactamase-inhibitor protein II"/>
    <property type="match status" value="3"/>
</dbReference>
<feature type="chain" id="PRO_5031268944" description="RCC1-like domain-containing protein" evidence="3">
    <location>
        <begin position="36"/>
        <end position="563"/>
    </location>
</feature>
<name>A0A7Y6A3Y7_9CELL</name>
<evidence type="ECO:0000313" key="5">
    <source>
        <dbReference type="EMBL" id="NUU19302.1"/>
    </source>
</evidence>
<sequence>MGVAAATSVRRTLTVLVSAWALVALVLLGAPPSVAAGPGPATTLSVRAPASATAGVAFTVTVTARDSAGHIATGYRGKVTLTSDDPRNPTLHSGYAFTATDKGVHTFVATLRTAGAHTLTATGTGTTLTGTARTTVTAAAATRFAVTGPTTTDPGQPFTVQVVAKDPWFNYARTYRGTITFTSTDPAATLPAPYTFTATDNGVHTFPGLVLRSPGPRTLTATDTTITGTLTVTVTSTAGVYTWGDGQTGVLGDGTTADRSLPVRVLSGEWADVETSTWSDFAIRADRTLWGWGNDGWGQVGTGPGYGTLLPRQVGTQADWGVVAAGYQHTMAIRTNGSLWGWGDNEYYALGTGPYPGPEPQTQDAPVKVGTDRNWASIAAGLFHSAGVRTDGTLWGWGANDPGPFGDPSGGTRTIPFQVGTDTDWAVVSSGGDSHTVALKKDGTMWMLMDAAVQLGAGYTWVAIDVGWSFDVAIRSDGTLWTFGPFTPLTQVGTDAGWVRASAGGGHGLALRADGSLWAWGANDDGQLGDGTTTARPTPVQVGLGRQWVDAAAGFQHSIAIAK</sequence>
<proteinExistence type="predicted"/>
<keyword evidence="3" id="KW-0732">Signal</keyword>
<dbReference type="InterPro" id="IPR058923">
    <property type="entry name" value="RCC1-like_dom"/>
</dbReference>
<organism evidence="5 6">
    <name type="scientific">Cellulomonas humilata</name>
    <dbReference type="NCBI Taxonomy" id="144055"/>
    <lineage>
        <taxon>Bacteria</taxon>
        <taxon>Bacillati</taxon>
        <taxon>Actinomycetota</taxon>
        <taxon>Actinomycetes</taxon>
        <taxon>Micrococcales</taxon>
        <taxon>Cellulomonadaceae</taxon>
        <taxon>Cellulomonas</taxon>
    </lineage>
</organism>
<dbReference type="SUPFAM" id="SSF50985">
    <property type="entry name" value="RCC1/BLIP-II"/>
    <property type="match status" value="2"/>
</dbReference>
<protein>
    <recommendedName>
        <fullName evidence="4">RCC1-like domain-containing protein</fullName>
    </recommendedName>
</protein>
<evidence type="ECO:0000256" key="1">
    <source>
        <dbReference type="ARBA" id="ARBA00022658"/>
    </source>
</evidence>
<feature type="domain" description="RCC1-like" evidence="4">
    <location>
        <begin position="223"/>
        <end position="560"/>
    </location>
</feature>
<evidence type="ECO:0000313" key="6">
    <source>
        <dbReference type="Proteomes" id="UP000565724"/>
    </source>
</evidence>
<dbReference type="GO" id="GO:0005737">
    <property type="term" value="C:cytoplasm"/>
    <property type="evidence" value="ECO:0007669"/>
    <property type="project" value="TreeGrafter"/>
</dbReference>
<evidence type="ECO:0000256" key="2">
    <source>
        <dbReference type="ARBA" id="ARBA00022737"/>
    </source>
</evidence>
<dbReference type="InterPro" id="IPR009091">
    <property type="entry name" value="RCC1/BLIP-II"/>
</dbReference>
<dbReference type="Proteomes" id="UP000565724">
    <property type="component" value="Unassembled WGS sequence"/>
</dbReference>
<dbReference type="InterPro" id="IPR051553">
    <property type="entry name" value="Ran_GTPase-activating"/>
</dbReference>
<feature type="signal peptide" evidence="3">
    <location>
        <begin position="1"/>
        <end position="35"/>
    </location>
</feature>
<dbReference type="PANTHER" id="PTHR45982">
    <property type="entry name" value="REGULATOR OF CHROMOSOME CONDENSATION"/>
    <property type="match status" value="1"/>
</dbReference>
<dbReference type="PANTHER" id="PTHR45982:SF1">
    <property type="entry name" value="REGULATOR OF CHROMOSOME CONDENSATION"/>
    <property type="match status" value="1"/>
</dbReference>
<comment type="caution">
    <text evidence="5">The sequence shown here is derived from an EMBL/GenBank/DDBJ whole genome shotgun (WGS) entry which is preliminary data.</text>
</comment>
<reference evidence="5 6" key="1">
    <citation type="submission" date="2020-05" db="EMBL/GenBank/DDBJ databases">
        <title>Genome Sequencing of Type Strains.</title>
        <authorList>
            <person name="Lemaire J.F."/>
            <person name="Inderbitzin P."/>
            <person name="Gregorio O.A."/>
            <person name="Collins S.B."/>
            <person name="Wespe N."/>
            <person name="Knight-Connoni V."/>
        </authorList>
    </citation>
    <scope>NUCLEOTIDE SEQUENCE [LARGE SCALE GENOMIC DNA]</scope>
    <source>
        <strain evidence="5 6">ATCC 25174</strain>
    </source>
</reference>
<keyword evidence="1" id="KW-0344">Guanine-nucleotide releasing factor</keyword>
<dbReference type="PROSITE" id="PS00626">
    <property type="entry name" value="RCC1_2"/>
    <property type="match status" value="2"/>
</dbReference>
<dbReference type="GO" id="GO:0005975">
    <property type="term" value="P:carbohydrate metabolic process"/>
    <property type="evidence" value="ECO:0007669"/>
    <property type="project" value="UniProtKB-ARBA"/>
</dbReference>
<dbReference type="AlphaFoldDB" id="A0A7Y6A3Y7"/>
<dbReference type="GO" id="GO:0005085">
    <property type="term" value="F:guanyl-nucleotide exchange factor activity"/>
    <property type="evidence" value="ECO:0007669"/>
    <property type="project" value="TreeGrafter"/>
</dbReference>
<dbReference type="PROSITE" id="PS50012">
    <property type="entry name" value="RCC1_3"/>
    <property type="match status" value="5"/>
</dbReference>
<dbReference type="EMBL" id="JABMCI010000070">
    <property type="protein sequence ID" value="NUU19302.1"/>
    <property type="molecule type" value="Genomic_DNA"/>
</dbReference>
<evidence type="ECO:0000256" key="3">
    <source>
        <dbReference type="SAM" id="SignalP"/>
    </source>
</evidence>
<gene>
    <name evidence="5" type="ORF">HP550_18800</name>
</gene>
<accession>A0A7Y6A3Y7</accession>
<evidence type="ECO:0000259" key="4">
    <source>
        <dbReference type="Pfam" id="PF25390"/>
    </source>
</evidence>
<dbReference type="Gene3D" id="2.60.40.10">
    <property type="entry name" value="Immunoglobulins"/>
    <property type="match status" value="1"/>
</dbReference>